<reference evidence="2" key="1">
    <citation type="submission" date="2019-06" db="EMBL/GenBank/DDBJ databases">
        <title>Gordonia isolated from sludge of a wastewater treatment plant.</title>
        <authorList>
            <person name="Tamura T."/>
            <person name="Aoyama K."/>
            <person name="Kang Y."/>
            <person name="Saito S."/>
            <person name="Akiyama N."/>
            <person name="Yazawa K."/>
            <person name="Gonoi T."/>
            <person name="Mikami Y."/>
        </authorList>
    </citation>
    <scope>NUCLEOTIDE SEQUENCE [LARGE SCALE GENOMIC DNA]</scope>
    <source>
        <strain evidence="2">NBRC 107696</strain>
    </source>
</reference>
<organism evidence="1 2">
    <name type="scientific">Gordonia spumicola</name>
    <dbReference type="NCBI Taxonomy" id="589161"/>
    <lineage>
        <taxon>Bacteria</taxon>
        <taxon>Bacillati</taxon>
        <taxon>Actinomycetota</taxon>
        <taxon>Actinomycetes</taxon>
        <taxon>Mycobacteriales</taxon>
        <taxon>Gordoniaceae</taxon>
        <taxon>Gordonia</taxon>
    </lineage>
</organism>
<accession>A0A7I9V695</accession>
<gene>
    <name evidence="1" type="ORF">nbrc107696_10270</name>
</gene>
<comment type="caution">
    <text evidence="1">The sequence shown here is derived from an EMBL/GenBank/DDBJ whole genome shotgun (WGS) entry which is preliminary data.</text>
</comment>
<sequence>MLVADPVSQEQGSRVLRRGVAVGEQDVGHRGSAAAYDPSDEALAERVGERVEIDHCALTTLATVADCAIGIVTSLTFDRTL</sequence>
<dbReference type="EMBL" id="BJOV01000002">
    <property type="protein sequence ID" value="GEE00581.1"/>
    <property type="molecule type" value="Genomic_DNA"/>
</dbReference>
<evidence type="ECO:0000313" key="1">
    <source>
        <dbReference type="EMBL" id="GEE00581.1"/>
    </source>
</evidence>
<proteinExistence type="predicted"/>
<dbReference type="Proteomes" id="UP000444960">
    <property type="component" value="Unassembled WGS sequence"/>
</dbReference>
<dbReference type="AlphaFoldDB" id="A0A7I9V695"/>
<keyword evidence="2" id="KW-1185">Reference proteome</keyword>
<name>A0A7I9V695_9ACTN</name>
<evidence type="ECO:0000313" key="2">
    <source>
        <dbReference type="Proteomes" id="UP000444960"/>
    </source>
</evidence>
<protein>
    <submittedName>
        <fullName evidence="1">Uncharacterized protein</fullName>
    </submittedName>
</protein>